<feature type="repeat" description="TPR" evidence="9">
    <location>
        <begin position="4"/>
        <end position="37"/>
    </location>
</feature>
<dbReference type="SMART" id="SM00504">
    <property type="entry name" value="Ubox"/>
    <property type="match status" value="1"/>
</dbReference>
<dbReference type="InterPro" id="IPR011990">
    <property type="entry name" value="TPR-like_helical_dom_sf"/>
</dbReference>
<evidence type="ECO:0000256" key="8">
    <source>
        <dbReference type="ARBA" id="ARBA00044543"/>
    </source>
</evidence>
<evidence type="ECO:0000256" key="4">
    <source>
        <dbReference type="ARBA" id="ARBA00022737"/>
    </source>
</evidence>
<evidence type="ECO:0000256" key="9">
    <source>
        <dbReference type="PROSITE-ProRule" id="PRU00339"/>
    </source>
</evidence>
<dbReference type="SMART" id="SM00028">
    <property type="entry name" value="TPR"/>
    <property type="match status" value="3"/>
</dbReference>
<keyword evidence="5" id="KW-0833">Ubl conjugation pathway</keyword>
<evidence type="ECO:0000256" key="5">
    <source>
        <dbReference type="ARBA" id="ARBA00022786"/>
    </source>
</evidence>
<evidence type="ECO:0000256" key="10">
    <source>
        <dbReference type="SAM" id="Coils"/>
    </source>
</evidence>
<evidence type="ECO:0000313" key="12">
    <source>
        <dbReference type="EMBL" id="KAI1716358.1"/>
    </source>
</evidence>
<organism evidence="12 13">
    <name type="scientific">Ditylenchus destructor</name>
    <dbReference type="NCBI Taxonomy" id="166010"/>
    <lineage>
        <taxon>Eukaryota</taxon>
        <taxon>Metazoa</taxon>
        <taxon>Ecdysozoa</taxon>
        <taxon>Nematoda</taxon>
        <taxon>Chromadorea</taxon>
        <taxon>Rhabditida</taxon>
        <taxon>Tylenchina</taxon>
        <taxon>Tylenchomorpha</taxon>
        <taxon>Sphaerularioidea</taxon>
        <taxon>Anguinidae</taxon>
        <taxon>Anguininae</taxon>
        <taxon>Ditylenchus</taxon>
    </lineage>
</organism>
<keyword evidence="13" id="KW-1185">Reference proteome</keyword>
<evidence type="ECO:0000256" key="3">
    <source>
        <dbReference type="ARBA" id="ARBA00022679"/>
    </source>
</evidence>
<keyword evidence="3" id="KW-0808">Transferase</keyword>
<dbReference type="Gene3D" id="6.10.140.2020">
    <property type="match status" value="1"/>
</dbReference>
<dbReference type="PROSITE" id="PS50005">
    <property type="entry name" value="TPR"/>
    <property type="match status" value="2"/>
</dbReference>
<dbReference type="Pfam" id="PF04564">
    <property type="entry name" value="U-box"/>
    <property type="match status" value="1"/>
</dbReference>
<comment type="caution">
    <text evidence="12">The sequence shown here is derived from an EMBL/GenBank/DDBJ whole genome shotgun (WGS) entry which is preliminary data.</text>
</comment>
<evidence type="ECO:0000313" key="13">
    <source>
        <dbReference type="Proteomes" id="UP001201812"/>
    </source>
</evidence>
<dbReference type="GO" id="GO:0045862">
    <property type="term" value="P:positive regulation of proteolysis"/>
    <property type="evidence" value="ECO:0007669"/>
    <property type="project" value="TreeGrafter"/>
</dbReference>
<evidence type="ECO:0000256" key="7">
    <source>
        <dbReference type="ARBA" id="ARBA00044534"/>
    </source>
</evidence>
<accession>A0AAD4R8C4</accession>
<dbReference type="InterPro" id="IPR003613">
    <property type="entry name" value="Ubox_domain"/>
</dbReference>
<feature type="domain" description="U-box" evidence="11">
    <location>
        <begin position="203"/>
        <end position="277"/>
    </location>
</feature>
<dbReference type="GO" id="GO:0000209">
    <property type="term" value="P:protein polyubiquitination"/>
    <property type="evidence" value="ECO:0007669"/>
    <property type="project" value="TreeGrafter"/>
</dbReference>
<dbReference type="Proteomes" id="UP001201812">
    <property type="component" value="Unassembled WGS sequence"/>
</dbReference>
<dbReference type="GO" id="GO:0061630">
    <property type="term" value="F:ubiquitin protein ligase activity"/>
    <property type="evidence" value="ECO:0007669"/>
    <property type="project" value="UniProtKB-EC"/>
</dbReference>
<evidence type="ECO:0000256" key="6">
    <source>
        <dbReference type="ARBA" id="ARBA00022803"/>
    </source>
</evidence>
<dbReference type="InterPro" id="IPR019734">
    <property type="entry name" value="TPR_rpt"/>
</dbReference>
<dbReference type="GO" id="GO:0071218">
    <property type="term" value="P:cellular response to misfolded protein"/>
    <property type="evidence" value="ECO:0007669"/>
    <property type="project" value="TreeGrafter"/>
</dbReference>
<dbReference type="InterPro" id="IPR045202">
    <property type="entry name" value="CHIP_RING-Ubox"/>
</dbReference>
<dbReference type="SUPFAM" id="SSF48452">
    <property type="entry name" value="TPR-like"/>
    <property type="match status" value="1"/>
</dbReference>
<dbReference type="EC" id="2.3.2.27" evidence="2"/>
<reference evidence="12" key="1">
    <citation type="submission" date="2022-01" db="EMBL/GenBank/DDBJ databases">
        <title>Genome Sequence Resource for Two Populations of Ditylenchus destructor, the Migratory Endoparasitic Phytonematode.</title>
        <authorList>
            <person name="Zhang H."/>
            <person name="Lin R."/>
            <person name="Xie B."/>
        </authorList>
    </citation>
    <scope>NUCLEOTIDE SEQUENCE</scope>
    <source>
        <strain evidence="12">BazhouSP</strain>
    </source>
</reference>
<evidence type="ECO:0000259" key="11">
    <source>
        <dbReference type="PROSITE" id="PS51698"/>
    </source>
</evidence>
<evidence type="ECO:0000256" key="1">
    <source>
        <dbReference type="ARBA" id="ARBA00000900"/>
    </source>
</evidence>
<dbReference type="AlphaFoldDB" id="A0AAD4R8C4"/>
<dbReference type="PROSITE" id="PS51698">
    <property type="entry name" value="U_BOX"/>
    <property type="match status" value="1"/>
</dbReference>
<dbReference type="PANTHER" id="PTHR46803">
    <property type="entry name" value="E3 UBIQUITIN-PROTEIN LIGASE CHIP"/>
    <property type="match status" value="1"/>
</dbReference>
<dbReference type="CDD" id="cd16654">
    <property type="entry name" value="RING-Ubox_CHIP"/>
    <property type="match status" value="1"/>
</dbReference>
<comment type="catalytic activity">
    <reaction evidence="1">
        <text>S-ubiquitinyl-[E2 ubiquitin-conjugating enzyme]-L-cysteine + [acceptor protein]-L-lysine = [E2 ubiquitin-conjugating enzyme]-L-cysteine + N(6)-ubiquitinyl-[acceptor protein]-L-lysine.</text>
        <dbReference type="EC" id="2.3.2.27"/>
    </reaction>
</comment>
<feature type="repeat" description="TPR" evidence="9">
    <location>
        <begin position="38"/>
        <end position="71"/>
    </location>
</feature>
<proteinExistence type="predicted"/>
<dbReference type="PANTHER" id="PTHR46803:SF2">
    <property type="entry name" value="E3 UBIQUITIN-PROTEIN LIGASE CHIP"/>
    <property type="match status" value="1"/>
</dbReference>
<dbReference type="SUPFAM" id="SSF57850">
    <property type="entry name" value="RING/U-box"/>
    <property type="match status" value="1"/>
</dbReference>
<dbReference type="Gene3D" id="3.30.40.10">
    <property type="entry name" value="Zinc/RING finger domain, C3HC4 (zinc finger)"/>
    <property type="match status" value="1"/>
</dbReference>
<keyword evidence="10" id="KW-0175">Coiled coil</keyword>
<keyword evidence="6 9" id="KW-0802">TPR repeat</keyword>
<name>A0AAD4R8C4_9BILA</name>
<dbReference type="Gene3D" id="1.25.40.10">
    <property type="entry name" value="Tetratricopeptide repeat domain"/>
    <property type="match status" value="1"/>
</dbReference>
<dbReference type="InterPro" id="IPR041312">
    <property type="entry name" value="CHIP_TPR_N"/>
</dbReference>
<keyword evidence="4" id="KW-0677">Repeat</keyword>
<dbReference type="Pfam" id="PF18391">
    <property type="entry name" value="CHIP_TPR_N"/>
    <property type="match status" value="1"/>
</dbReference>
<gene>
    <name evidence="12" type="ORF">DdX_07405</name>
</gene>
<dbReference type="InterPro" id="IPR013083">
    <property type="entry name" value="Znf_RING/FYVE/PHD"/>
</dbReference>
<dbReference type="GO" id="GO:0043161">
    <property type="term" value="P:proteasome-mediated ubiquitin-dependent protein catabolic process"/>
    <property type="evidence" value="ECO:0007669"/>
    <property type="project" value="TreeGrafter"/>
</dbReference>
<dbReference type="GO" id="GO:0030018">
    <property type="term" value="C:Z disc"/>
    <property type="evidence" value="ECO:0007669"/>
    <property type="project" value="TreeGrafter"/>
</dbReference>
<dbReference type="EMBL" id="JAKKPZ010000010">
    <property type="protein sequence ID" value="KAI1716358.1"/>
    <property type="molecule type" value="Genomic_DNA"/>
</dbReference>
<dbReference type="GO" id="GO:0051087">
    <property type="term" value="F:protein-folding chaperone binding"/>
    <property type="evidence" value="ECO:0007669"/>
    <property type="project" value="TreeGrafter"/>
</dbReference>
<protein>
    <recommendedName>
        <fullName evidence="7">E3 ubiquitin-protein ligase CHIP</fullName>
        <ecNumber evidence="2">2.3.2.27</ecNumber>
    </recommendedName>
    <alternativeName>
        <fullName evidence="8">RING-type E3 ubiquitin transferase CHIP</fullName>
    </alternativeName>
</protein>
<dbReference type="GO" id="GO:0006515">
    <property type="term" value="P:protein quality control for misfolded or incompletely synthesized proteins"/>
    <property type="evidence" value="ECO:0007669"/>
    <property type="project" value="TreeGrafter"/>
</dbReference>
<feature type="coiled-coil region" evidence="10">
    <location>
        <begin position="110"/>
        <end position="137"/>
    </location>
</feature>
<evidence type="ECO:0000256" key="2">
    <source>
        <dbReference type="ARBA" id="ARBA00012483"/>
    </source>
</evidence>
<dbReference type="FunFam" id="3.30.40.10:FF:000124">
    <property type="entry name" value="STIP1 homology and U box-containing protein 1"/>
    <property type="match status" value="1"/>
</dbReference>
<sequence>MGTAAECKERGNKLYQAGKYEDALSCYSKAIDKNSSDPSYFTNRALCYLNLKKWDEAASDCRKALDLDKKNIKANYFLGKTCLMLGEYDDAIKMLARANDFAMSQKLCFGDEITQMMRNARREKFRLEEERRITQEIELQSYLNQLIDDDVTRKIDEIQARTEDRSEEAIEERIDTVRNEGMANKDKLNKVFAQVDDRRQKREIPDYLCGKISFELMKDPVITPSGITYDRADIKEHLQRVGHFDPLTRVKLTYDQLIPNLAMKEVLDIFLAENEWALDV</sequence>
<dbReference type="Pfam" id="PF12895">
    <property type="entry name" value="ANAPC3"/>
    <property type="match status" value="1"/>
</dbReference>